<feature type="transmembrane region" description="Helical" evidence="6">
    <location>
        <begin position="25"/>
        <end position="48"/>
    </location>
</feature>
<keyword evidence="5 6" id="KW-0472">Membrane</keyword>
<protein>
    <submittedName>
        <fullName evidence="7">ABC transporter permease</fullName>
    </submittedName>
</protein>
<evidence type="ECO:0000313" key="7">
    <source>
        <dbReference type="EMBL" id="CAB1128263.1"/>
    </source>
</evidence>
<feature type="transmembrane region" description="Helical" evidence="6">
    <location>
        <begin position="69"/>
        <end position="96"/>
    </location>
</feature>
<name>A0A6F8ZF55_9FIRM</name>
<evidence type="ECO:0000256" key="3">
    <source>
        <dbReference type="ARBA" id="ARBA00022692"/>
    </source>
</evidence>
<reference evidence="7 8" key="1">
    <citation type="submission" date="2020-02" db="EMBL/GenBank/DDBJ databases">
        <authorList>
            <person name="Hogendoorn C."/>
        </authorList>
    </citation>
    <scope>NUCLEOTIDE SEQUENCE [LARGE SCALE GENOMIC DNA]</scope>
    <source>
        <strain evidence="7">R501</strain>
    </source>
</reference>
<evidence type="ECO:0000256" key="2">
    <source>
        <dbReference type="ARBA" id="ARBA00022475"/>
    </source>
</evidence>
<dbReference type="Pfam" id="PF02653">
    <property type="entry name" value="BPD_transp_2"/>
    <property type="match status" value="1"/>
</dbReference>
<keyword evidence="2" id="KW-1003">Cell membrane</keyword>
<dbReference type="Proteomes" id="UP000503399">
    <property type="component" value="Chromosome"/>
</dbReference>
<dbReference type="EMBL" id="LR778114">
    <property type="protein sequence ID" value="CAB1128263.1"/>
    <property type="molecule type" value="Genomic_DNA"/>
</dbReference>
<feature type="transmembrane region" description="Helical" evidence="6">
    <location>
        <begin position="234"/>
        <end position="254"/>
    </location>
</feature>
<evidence type="ECO:0000256" key="6">
    <source>
        <dbReference type="SAM" id="Phobius"/>
    </source>
</evidence>
<sequence>MATQQVPAPEAGPSAAGWRQALRQWWMALILLGLVGVFTLVAPGFFSLENLRSTTLFASDTLLLGIGETLVIITGGIDLSVGAILGLAGMTAGWAMQAVLTADARAGAAALLLGFAVALATGTAAGLVNGLVITRMGITPFIATLGMLGIATGFTFLITNGTDITILPAALNAVGNTALAGWLPVPFLVALGVALAAHYVLTRTRFGLYTYAIGSNPEGARVSGIDVPLHLLKVYTLSGLIAGLAGILVVARLMAASPLEGANDELNAIAAVVIGGASLFGGRGRVLGTLIGGLVISVLVTGLVIAGVQPYWQTVAIGATIILAVYIDQSQQRAGQDG</sequence>
<feature type="transmembrane region" description="Helical" evidence="6">
    <location>
        <begin position="140"/>
        <end position="159"/>
    </location>
</feature>
<dbReference type="PANTHER" id="PTHR32196:SF72">
    <property type="entry name" value="RIBOSE IMPORT PERMEASE PROTEIN RBSC"/>
    <property type="match status" value="1"/>
</dbReference>
<accession>A0A6F8ZF55</accession>
<dbReference type="CDD" id="cd06579">
    <property type="entry name" value="TM_PBP1_transp_AraH_like"/>
    <property type="match status" value="1"/>
</dbReference>
<evidence type="ECO:0000313" key="8">
    <source>
        <dbReference type="Proteomes" id="UP000503399"/>
    </source>
</evidence>
<dbReference type="GO" id="GO:0005886">
    <property type="term" value="C:plasma membrane"/>
    <property type="evidence" value="ECO:0007669"/>
    <property type="project" value="UniProtKB-SubCell"/>
</dbReference>
<comment type="subcellular location">
    <subcellularLocation>
        <location evidence="1">Cell membrane</location>
        <topology evidence="1">Multi-pass membrane protein</topology>
    </subcellularLocation>
</comment>
<evidence type="ECO:0000256" key="1">
    <source>
        <dbReference type="ARBA" id="ARBA00004651"/>
    </source>
</evidence>
<gene>
    <name evidence="7" type="ORF">R50_0757</name>
</gene>
<dbReference type="KEGG" id="hfv:R50_0757"/>
<feature type="transmembrane region" description="Helical" evidence="6">
    <location>
        <begin position="179"/>
        <end position="201"/>
    </location>
</feature>
<evidence type="ECO:0000256" key="4">
    <source>
        <dbReference type="ARBA" id="ARBA00022989"/>
    </source>
</evidence>
<keyword evidence="3 6" id="KW-0812">Transmembrane</keyword>
<feature type="transmembrane region" description="Helical" evidence="6">
    <location>
        <begin position="108"/>
        <end position="128"/>
    </location>
</feature>
<dbReference type="InterPro" id="IPR001851">
    <property type="entry name" value="ABC_transp_permease"/>
</dbReference>
<feature type="transmembrane region" description="Helical" evidence="6">
    <location>
        <begin position="287"/>
        <end position="305"/>
    </location>
</feature>
<evidence type="ECO:0000256" key="5">
    <source>
        <dbReference type="ARBA" id="ARBA00023136"/>
    </source>
</evidence>
<dbReference type="AlphaFoldDB" id="A0A6F8ZF55"/>
<dbReference type="PANTHER" id="PTHR32196">
    <property type="entry name" value="ABC TRANSPORTER PERMEASE PROTEIN YPHD-RELATED-RELATED"/>
    <property type="match status" value="1"/>
</dbReference>
<keyword evidence="4 6" id="KW-1133">Transmembrane helix</keyword>
<proteinExistence type="predicted"/>
<keyword evidence="8" id="KW-1185">Reference proteome</keyword>
<dbReference type="GO" id="GO:0022857">
    <property type="term" value="F:transmembrane transporter activity"/>
    <property type="evidence" value="ECO:0007669"/>
    <property type="project" value="InterPro"/>
</dbReference>
<organism evidence="7 8">
    <name type="scientific">Candidatus Hydrogenisulfobacillus filiaventi</name>
    <dbReference type="NCBI Taxonomy" id="2707344"/>
    <lineage>
        <taxon>Bacteria</taxon>
        <taxon>Bacillati</taxon>
        <taxon>Bacillota</taxon>
        <taxon>Clostridia</taxon>
        <taxon>Eubacteriales</taxon>
        <taxon>Clostridiales Family XVII. Incertae Sedis</taxon>
        <taxon>Candidatus Hydrogenisulfobacillus</taxon>
    </lineage>
</organism>